<dbReference type="AlphaFoldDB" id="A0A9P6BVU6"/>
<sequence>SSFSLPAPSTSRTLRPRAHLTRSRASSARDSQSATNSRAGSVVYSRDSSALPSPTPPTQSELKAPEAEPLSEYTCPICFFPPSNATLTPCGHVCCGSCLFTAVKTTLQRSANMGMGMGIGENVARCPVCRAAIPGWDGKGGGVIGIKVRQVFSL</sequence>
<dbReference type="GO" id="GO:0033768">
    <property type="term" value="C:SUMO-targeted ubiquitin ligase complex"/>
    <property type="evidence" value="ECO:0007669"/>
    <property type="project" value="TreeGrafter"/>
</dbReference>
<feature type="region of interest" description="Disordered" evidence="5">
    <location>
        <begin position="1"/>
        <end position="66"/>
    </location>
</feature>
<dbReference type="EMBL" id="MU151684">
    <property type="protein sequence ID" value="KAF9442191.1"/>
    <property type="molecule type" value="Genomic_DNA"/>
</dbReference>
<organism evidence="7 8">
    <name type="scientific">Macrolepiota fuliginosa MF-IS2</name>
    <dbReference type="NCBI Taxonomy" id="1400762"/>
    <lineage>
        <taxon>Eukaryota</taxon>
        <taxon>Fungi</taxon>
        <taxon>Dikarya</taxon>
        <taxon>Basidiomycota</taxon>
        <taxon>Agaricomycotina</taxon>
        <taxon>Agaricomycetes</taxon>
        <taxon>Agaricomycetidae</taxon>
        <taxon>Agaricales</taxon>
        <taxon>Agaricineae</taxon>
        <taxon>Agaricaceae</taxon>
        <taxon>Macrolepiota</taxon>
    </lineage>
</organism>
<dbReference type="Gene3D" id="3.30.40.10">
    <property type="entry name" value="Zinc/RING finger domain, C3HC4 (zinc finger)"/>
    <property type="match status" value="1"/>
</dbReference>
<dbReference type="OrthoDB" id="6270329at2759"/>
<gene>
    <name evidence="7" type="ORF">P691DRAFT_622772</name>
</gene>
<proteinExistence type="predicted"/>
<evidence type="ECO:0000256" key="3">
    <source>
        <dbReference type="ARBA" id="ARBA00022833"/>
    </source>
</evidence>
<evidence type="ECO:0000256" key="5">
    <source>
        <dbReference type="SAM" id="MobiDB-lite"/>
    </source>
</evidence>
<feature type="compositionally biased region" description="Polar residues" evidence="5">
    <location>
        <begin position="1"/>
        <end position="13"/>
    </location>
</feature>
<evidence type="ECO:0000313" key="7">
    <source>
        <dbReference type="EMBL" id="KAF9442191.1"/>
    </source>
</evidence>
<dbReference type="SMART" id="SM00184">
    <property type="entry name" value="RING"/>
    <property type="match status" value="1"/>
</dbReference>
<dbReference type="Pfam" id="PF00097">
    <property type="entry name" value="zf-C3HC4"/>
    <property type="match status" value="1"/>
</dbReference>
<reference evidence="7" key="1">
    <citation type="submission" date="2020-11" db="EMBL/GenBank/DDBJ databases">
        <authorList>
            <consortium name="DOE Joint Genome Institute"/>
            <person name="Ahrendt S."/>
            <person name="Riley R."/>
            <person name="Andreopoulos W."/>
            <person name="Labutti K."/>
            <person name="Pangilinan J."/>
            <person name="Ruiz-Duenas F.J."/>
            <person name="Barrasa J.M."/>
            <person name="Sanchez-Garcia M."/>
            <person name="Camarero S."/>
            <person name="Miyauchi S."/>
            <person name="Serrano A."/>
            <person name="Linde D."/>
            <person name="Babiker R."/>
            <person name="Drula E."/>
            <person name="Ayuso-Fernandez I."/>
            <person name="Pacheco R."/>
            <person name="Padilla G."/>
            <person name="Ferreira P."/>
            <person name="Barriuso J."/>
            <person name="Kellner H."/>
            <person name="Castanera R."/>
            <person name="Alfaro M."/>
            <person name="Ramirez L."/>
            <person name="Pisabarro A.G."/>
            <person name="Kuo A."/>
            <person name="Tritt A."/>
            <person name="Lipzen A."/>
            <person name="He G."/>
            <person name="Yan M."/>
            <person name="Ng V."/>
            <person name="Cullen D."/>
            <person name="Martin F."/>
            <person name="Rosso M.-N."/>
            <person name="Henrissat B."/>
            <person name="Hibbett D."/>
            <person name="Martinez A.T."/>
            <person name="Grigoriev I.V."/>
        </authorList>
    </citation>
    <scope>NUCLEOTIDE SEQUENCE</scope>
    <source>
        <strain evidence="7">MF-IS2</strain>
    </source>
</reference>
<evidence type="ECO:0000256" key="2">
    <source>
        <dbReference type="ARBA" id="ARBA00022771"/>
    </source>
</evidence>
<dbReference type="PROSITE" id="PS50089">
    <property type="entry name" value="ZF_RING_2"/>
    <property type="match status" value="1"/>
</dbReference>
<keyword evidence="8" id="KW-1185">Reference proteome</keyword>
<evidence type="ECO:0000313" key="8">
    <source>
        <dbReference type="Proteomes" id="UP000807342"/>
    </source>
</evidence>
<name>A0A9P6BVU6_9AGAR</name>
<dbReference type="InterPro" id="IPR049627">
    <property type="entry name" value="SLX8"/>
</dbReference>
<dbReference type="Proteomes" id="UP000807342">
    <property type="component" value="Unassembled WGS sequence"/>
</dbReference>
<accession>A0A9P6BVU6</accession>
<feature type="compositionally biased region" description="Low complexity" evidence="5">
    <location>
        <begin position="23"/>
        <end position="34"/>
    </location>
</feature>
<dbReference type="GO" id="GO:0032183">
    <property type="term" value="F:SUMO binding"/>
    <property type="evidence" value="ECO:0007669"/>
    <property type="project" value="TreeGrafter"/>
</dbReference>
<dbReference type="InterPro" id="IPR001841">
    <property type="entry name" value="Znf_RING"/>
</dbReference>
<feature type="non-terminal residue" evidence="7">
    <location>
        <position position="1"/>
    </location>
</feature>
<evidence type="ECO:0000256" key="4">
    <source>
        <dbReference type="PROSITE-ProRule" id="PRU00175"/>
    </source>
</evidence>
<feature type="domain" description="RING-type" evidence="6">
    <location>
        <begin position="75"/>
        <end position="130"/>
    </location>
</feature>
<keyword evidence="2 4" id="KW-0863">Zinc-finger</keyword>
<dbReference type="PANTHER" id="PTHR47094">
    <property type="entry name" value="ELFLESS, ISOFORM B"/>
    <property type="match status" value="1"/>
</dbReference>
<dbReference type="GO" id="GO:0006511">
    <property type="term" value="P:ubiquitin-dependent protein catabolic process"/>
    <property type="evidence" value="ECO:0007669"/>
    <property type="project" value="TreeGrafter"/>
</dbReference>
<dbReference type="InterPro" id="IPR018957">
    <property type="entry name" value="Znf_C3HC4_RING-type"/>
</dbReference>
<protein>
    <recommendedName>
        <fullName evidence="6">RING-type domain-containing protein</fullName>
    </recommendedName>
</protein>
<keyword evidence="1" id="KW-0479">Metal-binding</keyword>
<feature type="non-terminal residue" evidence="7">
    <location>
        <position position="154"/>
    </location>
</feature>
<comment type="caution">
    <text evidence="7">The sequence shown here is derived from an EMBL/GenBank/DDBJ whole genome shotgun (WGS) entry which is preliminary data.</text>
</comment>
<dbReference type="GO" id="GO:0061630">
    <property type="term" value="F:ubiquitin protein ligase activity"/>
    <property type="evidence" value="ECO:0007669"/>
    <property type="project" value="InterPro"/>
</dbReference>
<dbReference type="GO" id="GO:0008270">
    <property type="term" value="F:zinc ion binding"/>
    <property type="evidence" value="ECO:0007669"/>
    <property type="project" value="UniProtKB-KW"/>
</dbReference>
<evidence type="ECO:0000259" key="6">
    <source>
        <dbReference type="PROSITE" id="PS50089"/>
    </source>
</evidence>
<dbReference type="SUPFAM" id="SSF57850">
    <property type="entry name" value="RING/U-box"/>
    <property type="match status" value="1"/>
</dbReference>
<dbReference type="PANTHER" id="PTHR47094:SF1">
    <property type="entry name" value="RING-TYPE E3 UBIQUITIN TRANSFERASE"/>
    <property type="match status" value="1"/>
</dbReference>
<dbReference type="GO" id="GO:0140082">
    <property type="term" value="F:SUMO-ubiquitin ligase activity"/>
    <property type="evidence" value="ECO:0007669"/>
    <property type="project" value="TreeGrafter"/>
</dbReference>
<keyword evidence="3" id="KW-0862">Zinc</keyword>
<dbReference type="InterPro" id="IPR013083">
    <property type="entry name" value="Znf_RING/FYVE/PHD"/>
</dbReference>
<evidence type="ECO:0000256" key="1">
    <source>
        <dbReference type="ARBA" id="ARBA00022723"/>
    </source>
</evidence>